<evidence type="ECO:0000256" key="2">
    <source>
        <dbReference type="ARBA" id="ARBA00004127"/>
    </source>
</evidence>
<dbReference type="InterPro" id="IPR004895">
    <property type="entry name" value="Prenylated_rab_accept_PRA1"/>
</dbReference>
<evidence type="ECO:0000256" key="4">
    <source>
        <dbReference type="ARBA" id="ARBA00022692"/>
    </source>
</evidence>
<evidence type="ECO:0000256" key="6">
    <source>
        <dbReference type="ARBA" id="ARBA00023136"/>
    </source>
</evidence>
<reference evidence="8 9" key="1">
    <citation type="submission" date="2021-07" db="EMBL/GenBank/DDBJ databases">
        <authorList>
            <consortium name="Genoscope - CEA"/>
            <person name="William W."/>
        </authorList>
    </citation>
    <scope>NUCLEOTIDE SEQUENCE [LARGE SCALE GENOMIC DNA]</scope>
</reference>
<organism evidence="8 9">
    <name type="scientific">Brassica campestris</name>
    <name type="common">Field mustard</name>
    <dbReference type="NCBI Taxonomy" id="3711"/>
    <lineage>
        <taxon>Eukaryota</taxon>
        <taxon>Viridiplantae</taxon>
        <taxon>Streptophyta</taxon>
        <taxon>Embryophyta</taxon>
        <taxon>Tracheophyta</taxon>
        <taxon>Spermatophyta</taxon>
        <taxon>Magnoliopsida</taxon>
        <taxon>eudicotyledons</taxon>
        <taxon>Gunneridae</taxon>
        <taxon>Pentapetalae</taxon>
        <taxon>rosids</taxon>
        <taxon>malvids</taxon>
        <taxon>Brassicales</taxon>
        <taxon>Brassicaceae</taxon>
        <taxon>Brassiceae</taxon>
        <taxon>Brassica</taxon>
    </lineage>
</organism>
<dbReference type="GO" id="GO:0005783">
    <property type="term" value="C:endoplasmic reticulum"/>
    <property type="evidence" value="ECO:0007669"/>
    <property type="project" value="UniProtKB-ARBA"/>
</dbReference>
<dbReference type="PANTHER" id="PTHR19317:SF66">
    <property type="entry name" value="PRA1 FAMILY PROTEIN"/>
    <property type="match status" value="1"/>
</dbReference>
<dbReference type="GO" id="GO:0016020">
    <property type="term" value="C:membrane"/>
    <property type="evidence" value="ECO:0007669"/>
    <property type="project" value="UniProtKB-SubCell"/>
</dbReference>
<dbReference type="GO" id="GO:0016192">
    <property type="term" value="P:vesicle-mediated transport"/>
    <property type="evidence" value="ECO:0007669"/>
    <property type="project" value="UniProtKB-ARBA"/>
</dbReference>
<keyword evidence="5 7" id="KW-1133">Transmembrane helix</keyword>
<accession>A0A8D9DDW4</accession>
<feature type="transmembrane region" description="Helical" evidence="7">
    <location>
        <begin position="123"/>
        <end position="140"/>
    </location>
</feature>
<evidence type="ECO:0000313" key="9">
    <source>
        <dbReference type="Proteomes" id="UP000694005"/>
    </source>
</evidence>
<dbReference type="Pfam" id="PF03208">
    <property type="entry name" value="PRA1"/>
    <property type="match status" value="1"/>
</dbReference>
<dbReference type="Proteomes" id="UP000694005">
    <property type="component" value="Chromosome A05"/>
</dbReference>
<evidence type="ECO:0000256" key="3">
    <source>
        <dbReference type="ARBA" id="ARBA00006483"/>
    </source>
</evidence>
<comment type="similarity">
    <text evidence="3 7">Belongs to the PRA1 family.</text>
</comment>
<protein>
    <recommendedName>
        <fullName evidence="7">PRA1 family protein</fullName>
    </recommendedName>
</protein>
<name>A0A8D9DDW4_BRACM</name>
<keyword evidence="6 7" id="KW-0472">Membrane</keyword>
<comment type="function">
    <text evidence="1 7">May be involved in both secretory and endocytic intracellular trafficking in the endosomal/prevacuolar compartments.</text>
</comment>
<sequence length="234" mass="25187">MASPVLHLRLQAPGFSSCVCALSERLLVLVSTESTSACTGVDCLALRRRGRVTLRISSTLNRFCVAFSLSPFVTCQTLPDNGFHVTTNPPNLHLSNYSYFKVNYLAVATAIVGFSLVTHPFSLAFLLCLLASWLFFYLLRPSDHPVVVFGRTFSDMETLGCLILFSVFVVFLTDVGSVLVSAVMVGVALVCAHGAFRAPEDLFLDEQETAATGFLSFLGNASYSAAPAVVAARA</sequence>
<evidence type="ECO:0000256" key="7">
    <source>
        <dbReference type="RuleBase" id="RU363107"/>
    </source>
</evidence>
<proteinExistence type="inferred from homology"/>
<keyword evidence="7" id="KW-0813">Transport</keyword>
<evidence type="ECO:0000256" key="5">
    <source>
        <dbReference type="ARBA" id="ARBA00022989"/>
    </source>
</evidence>
<keyword evidence="4 7" id="KW-0812">Transmembrane</keyword>
<evidence type="ECO:0000313" key="8">
    <source>
        <dbReference type="EMBL" id="CAG7874256.1"/>
    </source>
</evidence>
<gene>
    <name evidence="8" type="ORF">BRAPAZ1V2_A05P07770.2</name>
</gene>
<dbReference type="AlphaFoldDB" id="A0A8D9DDW4"/>
<dbReference type="PANTHER" id="PTHR19317">
    <property type="entry name" value="PRENYLATED RAB ACCEPTOR 1-RELATED"/>
    <property type="match status" value="1"/>
</dbReference>
<dbReference type="EMBL" id="LS974621">
    <property type="protein sequence ID" value="CAG7874256.1"/>
    <property type="molecule type" value="Genomic_DNA"/>
</dbReference>
<feature type="transmembrane region" description="Helical" evidence="7">
    <location>
        <begin position="152"/>
        <end position="172"/>
    </location>
</feature>
<dbReference type="Gramene" id="A05p07770.2_BraZ1">
    <property type="protein sequence ID" value="A05p07770.2_BraZ1.CDS"/>
    <property type="gene ID" value="A05g07770.2_BraZ1"/>
</dbReference>
<evidence type="ECO:0000256" key="1">
    <source>
        <dbReference type="ARBA" id="ARBA00002501"/>
    </source>
</evidence>
<comment type="subcellular location">
    <subcellularLocation>
        <location evidence="2">Endomembrane system</location>
        <topology evidence="2">Multi-pass membrane protein</topology>
    </subcellularLocation>
    <subcellularLocation>
        <location evidence="7">Membrane</location>
        <topology evidence="7">Multi-pass membrane protein</topology>
    </subcellularLocation>
</comment>